<feature type="transmembrane region" description="Helical" evidence="10">
    <location>
        <begin position="104"/>
        <end position="122"/>
    </location>
</feature>
<evidence type="ECO:0000256" key="9">
    <source>
        <dbReference type="SAM" id="MobiDB-lite"/>
    </source>
</evidence>
<dbReference type="InterPro" id="IPR050482">
    <property type="entry name" value="Sensor_HK_TwoCompSys"/>
</dbReference>
<dbReference type="Proteomes" id="UP001500305">
    <property type="component" value="Unassembled WGS sequence"/>
</dbReference>
<proteinExistence type="predicted"/>
<keyword evidence="6 12" id="KW-0418">Kinase</keyword>
<evidence type="ECO:0000256" key="10">
    <source>
        <dbReference type="SAM" id="Phobius"/>
    </source>
</evidence>
<comment type="catalytic activity">
    <reaction evidence="1">
        <text>ATP + protein L-histidine = ADP + protein N-phospho-L-histidine.</text>
        <dbReference type="EC" id="2.7.13.3"/>
    </reaction>
</comment>
<name>A0ABP5RYG0_9ACTN</name>
<evidence type="ECO:0000256" key="1">
    <source>
        <dbReference type="ARBA" id="ARBA00000085"/>
    </source>
</evidence>
<dbReference type="Pfam" id="PF07730">
    <property type="entry name" value="HisKA_3"/>
    <property type="match status" value="1"/>
</dbReference>
<dbReference type="InterPro" id="IPR011712">
    <property type="entry name" value="Sig_transdc_His_kin_sub3_dim/P"/>
</dbReference>
<feature type="transmembrane region" description="Helical" evidence="10">
    <location>
        <begin position="151"/>
        <end position="170"/>
    </location>
</feature>
<comment type="caution">
    <text evidence="12">The sequence shown here is derived from an EMBL/GenBank/DDBJ whole genome shotgun (WGS) entry which is preliminary data.</text>
</comment>
<accession>A0ABP5RYG0</accession>
<evidence type="ECO:0000256" key="6">
    <source>
        <dbReference type="ARBA" id="ARBA00022777"/>
    </source>
</evidence>
<evidence type="ECO:0000256" key="4">
    <source>
        <dbReference type="ARBA" id="ARBA00022679"/>
    </source>
</evidence>
<dbReference type="Gene3D" id="3.30.565.10">
    <property type="entry name" value="Histidine kinase-like ATPase, C-terminal domain"/>
    <property type="match status" value="1"/>
</dbReference>
<dbReference type="PANTHER" id="PTHR24421:SF10">
    <property type="entry name" value="NITRATE_NITRITE SENSOR PROTEIN NARQ"/>
    <property type="match status" value="1"/>
</dbReference>
<protein>
    <recommendedName>
        <fullName evidence="2">histidine kinase</fullName>
        <ecNumber evidence="2">2.7.13.3</ecNumber>
    </recommendedName>
</protein>
<keyword evidence="8" id="KW-0902">Two-component regulatory system</keyword>
<keyword evidence="10" id="KW-1133">Transmembrane helix</keyword>
<dbReference type="InterPro" id="IPR036890">
    <property type="entry name" value="HATPase_C_sf"/>
</dbReference>
<feature type="region of interest" description="Disordered" evidence="9">
    <location>
        <begin position="1"/>
        <end position="43"/>
    </location>
</feature>
<keyword evidence="4" id="KW-0808">Transferase</keyword>
<feature type="transmembrane region" description="Helical" evidence="10">
    <location>
        <begin position="176"/>
        <end position="196"/>
    </location>
</feature>
<evidence type="ECO:0000256" key="5">
    <source>
        <dbReference type="ARBA" id="ARBA00022741"/>
    </source>
</evidence>
<keyword evidence="5" id="KW-0547">Nucleotide-binding</keyword>
<keyword evidence="7" id="KW-0067">ATP-binding</keyword>
<reference evidence="13" key="1">
    <citation type="journal article" date="2019" name="Int. J. Syst. Evol. Microbiol.">
        <title>The Global Catalogue of Microorganisms (GCM) 10K type strain sequencing project: providing services to taxonomists for standard genome sequencing and annotation.</title>
        <authorList>
            <consortium name="The Broad Institute Genomics Platform"/>
            <consortium name="The Broad Institute Genome Sequencing Center for Infectious Disease"/>
            <person name="Wu L."/>
            <person name="Ma J."/>
        </authorList>
    </citation>
    <scope>NUCLEOTIDE SEQUENCE [LARGE SCALE GENOMIC DNA]</scope>
    <source>
        <strain evidence="13">JCM 7356</strain>
    </source>
</reference>
<feature type="region of interest" description="Disordered" evidence="9">
    <location>
        <begin position="378"/>
        <end position="409"/>
    </location>
</feature>
<dbReference type="SUPFAM" id="SSF55874">
    <property type="entry name" value="ATPase domain of HSP90 chaperone/DNA topoisomerase II/histidine kinase"/>
    <property type="match status" value="1"/>
</dbReference>
<dbReference type="PANTHER" id="PTHR24421">
    <property type="entry name" value="NITRATE/NITRITE SENSOR PROTEIN NARX-RELATED"/>
    <property type="match status" value="1"/>
</dbReference>
<evidence type="ECO:0000256" key="2">
    <source>
        <dbReference type="ARBA" id="ARBA00012438"/>
    </source>
</evidence>
<feature type="transmembrane region" description="Helical" evidence="10">
    <location>
        <begin position="47"/>
        <end position="65"/>
    </location>
</feature>
<keyword evidence="3" id="KW-0597">Phosphoprotein</keyword>
<feature type="domain" description="Signal transduction histidine kinase subgroup 3 dimerisation and phosphoacceptor" evidence="11">
    <location>
        <begin position="228"/>
        <end position="296"/>
    </location>
</feature>
<sequence>MLRTMSTTVPRGRETATAPPDGADTGADSARVAEARRRSTERRRRQAARMHQLLWVVVVVTAAFACQDPPRPGLTGVRLAVTVALAGCLVALVLAACERGPRNSEAGLVALPLLLGVSGTVLAALQPASLMVIPVSAAVGMLFSRVRARLALWLATPLTVSVSLMTGGITSAHVSVQTGLGSALLCVVLGASCFFARQAGLGQDRTELLLAELEDSREAVARAAAVAERSRIARELHDVLAQSLSALAVQLEGARKLAERDRVDPVLRRLIVRSGELTREGLSDARQAVAALRGDDLPTVGRLNALVERCRRDLAMPISLSVSGQPQRALTAEENLALYRGAQEALTNAARYAAGAPTAVVLRYTPRATVLTVSDQGATATATTGGSGAGAASGPGTPPADAWTGGGNGLRGMRERIERVRGRTHAGPTAQGWTVKMEIPV</sequence>
<dbReference type="GO" id="GO:0016301">
    <property type="term" value="F:kinase activity"/>
    <property type="evidence" value="ECO:0007669"/>
    <property type="project" value="UniProtKB-KW"/>
</dbReference>
<dbReference type="CDD" id="cd16917">
    <property type="entry name" value="HATPase_UhpB-NarQ-NarX-like"/>
    <property type="match status" value="1"/>
</dbReference>
<evidence type="ECO:0000256" key="3">
    <source>
        <dbReference type="ARBA" id="ARBA00022553"/>
    </source>
</evidence>
<dbReference type="EC" id="2.7.13.3" evidence="2"/>
<evidence type="ECO:0000313" key="13">
    <source>
        <dbReference type="Proteomes" id="UP001500305"/>
    </source>
</evidence>
<dbReference type="Gene3D" id="1.20.5.1930">
    <property type="match status" value="1"/>
</dbReference>
<evidence type="ECO:0000313" key="12">
    <source>
        <dbReference type="EMBL" id="GAA2281458.1"/>
    </source>
</evidence>
<keyword evidence="10" id="KW-0472">Membrane</keyword>
<evidence type="ECO:0000259" key="11">
    <source>
        <dbReference type="Pfam" id="PF07730"/>
    </source>
</evidence>
<feature type="transmembrane region" description="Helical" evidence="10">
    <location>
        <begin position="77"/>
        <end position="97"/>
    </location>
</feature>
<gene>
    <name evidence="12" type="ORF">GCM10010430_79370</name>
</gene>
<keyword evidence="10" id="KW-0812">Transmembrane</keyword>
<dbReference type="EMBL" id="BAAATR010000087">
    <property type="protein sequence ID" value="GAA2281458.1"/>
    <property type="molecule type" value="Genomic_DNA"/>
</dbReference>
<keyword evidence="13" id="KW-1185">Reference proteome</keyword>
<organism evidence="12 13">
    <name type="scientific">Kitasatospora cystarginea</name>
    <dbReference type="NCBI Taxonomy" id="58350"/>
    <lineage>
        <taxon>Bacteria</taxon>
        <taxon>Bacillati</taxon>
        <taxon>Actinomycetota</taxon>
        <taxon>Actinomycetes</taxon>
        <taxon>Kitasatosporales</taxon>
        <taxon>Streptomycetaceae</taxon>
        <taxon>Kitasatospora</taxon>
    </lineage>
</organism>
<evidence type="ECO:0000256" key="7">
    <source>
        <dbReference type="ARBA" id="ARBA00022840"/>
    </source>
</evidence>
<evidence type="ECO:0000256" key="8">
    <source>
        <dbReference type="ARBA" id="ARBA00023012"/>
    </source>
</evidence>